<dbReference type="SUPFAM" id="SSF53850">
    <property type="entry name" value="Periplasmic binding protein-like II"/>
    <property type="match status" value="1"/>
</dbReference>
<evidence type="ECO:0000256" key="1">
    <source>
        <dbReference type="ARBA" id="ARBA00009437"/>
    </source>
</evidence>
<comment type="similarity">
    <text evidence="1">Belongs to the LysR transcriptional regulatory family.</text>
</comment>
<proteinExistence type="inferred from homology"/>
<dbReference type="PRINTS" id="PR00039">
    <property type="entry name" value="HTHLYSR"/>
</dbReference>
<keyword evidence="4" id="KW-0804">Transcription</keyword>
<dbReference type="PANTHER" id="PTHR30537">
    <property type="entry name" value="HTH-TYPE TRANSCRIPTIONAL REGULATOR"/>
    <property type="match status" value="1"/>
</dbReference>
<evidence type="ECO:0000256" key="4">
    <source>
        <dbReference type="ARBA" id="ARBA00023163"/>
    </source>
</evidence>
<organism evidence="6 7">
    <name type="scientific">Sphingobium chlorophenolicum</name>
    <dbReference type="NCBI Taxonomy" id="46429"/>
    <lineage>
        <taxon>Bacteria</taxon>
        <taxon>Pseudomonadati</taxon>
        <taxon>Pseudomonadota</taxon>
        <taxon>Alphaproteobacteria</taxon>
        <taxon>Sphingomonadales</taxon>
        <taxon>Sphingomonadaceae</taxon>
        <taxon>Sphingobium</taxon>
    </lineage>
</organism>
<evidence type="ECO:0000313" key="7">
    <source>
        <dbReference type="Proteomes" id="UP000028411"/>
    </source>
</evidence>
<dbReference type="InterPro" id="IPR058163">
    <property type="entry name" value="LysR-type_TF_proteobact-type"/>
</dbReference>
<evidence type="ECO:0000259" key="5">
    <source>
        <dbReference type="PROSITE" id="PS50931"/>
    </source>
</evidence>
<dbReference type="InterPro" id="IPR005119">
    <property type="entry name" value="LysR_subst-bd"/>
</dbReference>
<dbReference type="PROSITE" id="PS50931">
    <property type="entry name" value="HTH_LYSR"/>
    <property type="match status" value="1"/>
</dbReference>
<dbReference type="Pfam" id="PF03466">
    <property type="entry name" value="LysR_substrate"/>
    <property type="match status" value="1"/>
</dbReference>
<comment type="caution">
    <text evidence="6">The sequence shown here is derived from an EMBL/GenBank/DDBJ whole genome shotgun (WGS) entry which is preliminary data.</text>
</comment>
<dbReference type="PANTHER" id="PTHR30537:SF74">
    <property type="entry name" value="HTH-TYPE TRANSCRIPTIONAL REGULATOR TRPI"/>
    <property type="match status" value="1"/>
</dbReference>
<dbReference type="InterPro" id="IPR036388">
    <property type="entry name" value="WH-like_DNA-bd_sf"/>
</dbReference>
<keyword evidence="2" id="KW-0805">Transcription regulation</keyword>
<dbReference type="PATRIC" id="fig|46429.4.peg.2469"/>
<dbReference type="Proteomes" id="UP000028411">
    <property type="component" value="Unassembled WGS sequence"/>
</dbReference>
<keyword evidence="3" id="KW-0238">DNA-binding</keyword>
<reference evidence="6 7" key="1">
    <citation type="submission" date="2014-02" db="EMBL/GenBank/DDBJ databases">
        <title>Whole genome sequence of Sphingobium chlorophenolicum NBRC 16172.</title>
        <authorList>
            <person name="Gan H.M."/>
            <person name="Gan H.Y."/>
            <person name="Chew T.H."/>
            <person name="Savka M.A."/>
        </authorList>
    </citation>
    <scope>NUCLEOTIDE SEQUENCE [LARGE SCALE GENOMIC DNA]</scope>
    <source>
        <strain evidence="6 7">NBRC 16172</strain>
    </source>
</reference>
<dbReference type="EMBL" id="JFHR01000026">
    <property type="protein sequence ID" value="KEQ53207.1"/>
    <property type="molecule type" value="Genomic_DNA"/>
</dbReference>
<dbReference type="GO" id="GO:0006351">
    <property type="term" value="P:DNA-templated transcription"/>
    <property type="evidence" value="ECO:0007669"/>
    <property type="project" value="TreeGrafter"/>
</dbReference>
<accession>A0A081RDD4</accession>
<dbReference type="InterPro" id="IPR000847">
    <property type="entry name" value="LysR_HTH_N"/>
</dbReference>
<dbReference type="InterPro" id="IPR036390">
    <property type="entry name" value="WH_DNA-bd_sf"/>
</dbReference>
<dbReference type="eggNOG" id="COG0583">
    <property type="taxonomic scope" value="Bacteria"/>
</dbReference>
<dbReference type="RefSeq" id="WP_037452094.1">
    <property type="nucleotide sequence ID" value="NZ_JFHR01000026.1"/>
</dbReference>
<gene>
    <name evidence="6" type="ORF">BV95_02491</name>
</gene>
<sequence length="300" mass="32357">MDQLTAMEAFVAVAEAGSFTRAALRLNISTPMVTLHVRRLEEHLGVRLFNRSTRRVDLTAEGGHYLTYAQAALDAVATADMAVRPGAGIAGRVRLDAPASMGQAFIMPALAEFQRLHPRLILDLTLGDRGTFFRVDGFDLVIRAGEAPPTGWKTVTLGTTRLICLASPDYIAQHGQPAEADDLAQHRAILYASVETPGGNPLQLRQGDRTVRVRPPTAFTFNDGAAILSATLAGLGVGQTLEMLARDHIDAGRLVPLLPELSWPRLPVVLMGAPDRVALPHVQAALAFLTERIDWNLNPG</sequence>
<evidence type="ECO:0000313" key="6">
    <source>
        <dbReference type="EMBL" id="KEQ53207.1"/>
    </source>
</evidence>
<name>A0A081RDD4_SPHCR</name>
<dbReference type="GO" id="GO:0043565">
    <property type="term" value="F:sequence-specific DNA binding"/>
    <property type="evidence" value="ECO:0007669"/>
    <property type="project" value="TreeGrafter"/>
</dbReference>
<dbReference type="Gene3D" id="1.10.10.10">
    <property type="entry name" value="Winged helix-like DNA-binding domain superfamily/Winged helix DNA-binding domain"/>
    <property type="match status" value="1"/>
</dbReference>
<dbReference type="OrthoDB" id="9786526at2"/>
<dbReference type="GO" id="GO:0003700">
    <property type="term" value="F:DNA-binding transcription factor activity"/>
    <property type="evidence" value="ECO:0007669"/>
    <property type="project" value="InterPro"/>
</dbReference>
<evidence type="ECO:0000256" key="2">
    <source>
        <dbReference type="ARBA" id="ARBA00023015"/>
    </source>
</evidence>
<evidence type="ECO:0000256" key="3">
    <source>
        <dbReference type="ARBA" id="ARBA00023125"/>
    </source>
</evidence>
<feature type="domain" description="HTH lysR-type" evidence="5">
    <location>
        <begin position="1"/>
        <end position="59"/>
    </location>
</feature>
<dbReference type="AlphaFoldDB" id="A0A081RDD4"/>
<dbReference type="Pfam" id="PF00126">
    <property type="entry name" value="HTH_1"/>
    <property type="match status" value="1"/>
</dbReference>
<protein>
    <submittedName>
        <fullName evidence="6">Transcriptional regulator, LysR family</fullName>
    </submittedName>
</protein>
<dbReference type="SUPFAM" id="SSF46785">
    <property type="entry name" value="Winged helix' DNA-binding domain"/>
    <property type="match status" value="1"/>
</dbReference>
<dbReference type="CDD" id="cd08422">
    <property type="entry name" value="PBP2_CrgA_like"/>
    <property type="match status" value="1"/>
</dbReference>
<dbReference type="FunFam" id="1.10.10.10:FF:000001">
    <property type="entry name" value="LysR family transcriptional regulator"/>
    <property type="match status" value="1"/>
</dbReference>
<dbReference type="Gene3D" id="3.40.190.290">
    <property type="match status" value="1"/>
</dbReference>